<comment type="caution">
    <text evidence="1">The sequence shown here is derived from an EMBL/GenBank/DDBJ whole genome shotgun (WGS) entry which is preliminary data.</text>
</comment>
<name>A0AAD6YC84_9AGAR</name>
<dbReference type="Proteomes" id="UP001219525">
    <property type="component" value="Unassembled WGS sequence"/>
</dbReference>
<reference evidence="1" key="1">
    <citation type="submission" date="2023-03" db="EMBL/GenBank/DDBJ databases">
        <title>Massive genome expansion in bonnet fungi (Mycena s.s.) driven by repeated elements and novel gene families across ecological guilds.</title>
        <authorList>
            <consortium name="Lawrence Berkeley National Laboratory"/>
            <person name="Harder C.B."/>
            <person name="Miyauchi S."/>
            <person name="Viragh M."/>
            <person name="Kuo A."/>
            <person name="Thoen E."/>
            <person name="Andreopoulos B."/>
            <person name="Lu D."/>
            <person name="Skrede I."/>
            <person name="Drula E."/>
            <person name="Henrissat B."/>
            <person name="Morin E."/>
            <person name="Kohler A."/>
            <person name="Barry K."/>
            <person name="LaButti K."/>
            <person name="Morin E."/>
            <person name="Salamov A."/>
            <person name="Lipzen A."/>
            <person name="Mereny Z."/>
            <person name="Hegedus B."/>
            <person name="Baldrian P."/>
            <person name="Stursova M."/>
            <person name="Weitz H."/>
            <person name="Taylor A."/>
            <person name="Grigoriev I.V."/>
            <person name="Nagy L.G."/>
            <person name="Martin F."/>
            <person name="Kauserud H."/>
        </authorList>
    </citation>
    <scope>NUCLEOTIDE SEQUENCE</scope>
    <source>
        <strain evidence="1">9144</strain>
    </source>
</reference>
<organism evidence="1 2">
    <name type="scientific">Mycena pura</name>
    <dbReference type="NCBI Taxonomy" id="153505"/>
    <lineage>
        <taxon>Eukaryota</taxon>
        <taxon>Fungi</taxon>
        <taxon>Dikarya</taxon>
        <taxon>Basidiomycota</taxon>
        <taxon>Agaricomycotina</taxon>
        <taxon>Agaricomycetes</taxon>
        <taxon>Agaricomycetidae</taxon>
        <taxon>Agaricales</taxon>
        <taxon>Marasmiineae</taxon>
        <taxon>Mycenaceae</taxon>
        <taxon>Mycena</taxon>
    </lineage>
</organism>
<accession>A0AAD6YC84</accession>
<proteinExistence type="predicted"/>
<sequence>MSPFNLNDSGLNLDAVALPFSAADPVTEVLQRSVRNMDAVNYVRVEAWKSLRTPRPKSKSAPDALASQCPTQFSGRRWTKLLFGAQICEKCGRREPSSMDVDYALWRRVCWGGEYVQCLVFHQRINPSAQSSQYDARLRAIPRVIFNGIEDHTRPILAGRWRGRCVPVEAHVACAGGYDSKAIRCFVQKQQALVENGGRSMYTTLIFLELTVRCGDWAWHTRRKCSRDYKTMLDKVAIRLIEAQRCVSSPRDLTSGTCVWNPAHPHIVPHVIDTQAQRLARERETCIVHRKQAIVSAALMELRTPVPAFIEWEGARAHSHCVMWRPAGEQLVEFDPQGSPAAAALAVLLGLDPGTVDKADAVCVWDLSAGVAAPTAGERVARLCTVVFLIRSESPAHYHVSVFHASSSDVDKVASEIIYAPSALLFVILYSFCAPNHQIAEPAEGEHFIRFLGPEIPWQRRVMLFVSGAHTDATAARSSSHEALLT</sequence>
<gene>
    <name evidence="1" type="ORF">GGX14DRAFT_633438</name>
</gene>
<keyword evidence="2" id="KW-1185">Reference proteome</keyword>
<protein>
    <submittedName>
        <fullName evidence="1">Uncharacterized protein</fullName>
    </submittedName>
</protein>
<dbReference type="EMBL" id="JARJCW010000033">
    <property type="protein sequence ID" value="KAJ7208600.1"/>
    <property type="molecule type" value="Genomic_DNA"/>
</dbReference>
<evidence type="ECO:0000313" key="2">
    <source>
        <dbReference type="Proteomes" id="UP001219525"/>
    </source>
</evidence>
<dbReference type="AlphaFoldDB" id="A0AAD6YC84"/>
<evidence type="ECO:0000313" key="1">
    <source>
        <dbReference type="EMBL" id="KAJ7208600.1"/>
    </source>
</evidence>